<dbReference type="NCBIfam" id="TIGR00089">
    <property type="entry name" value="MiaB/RimO family radical SAM methylthiotransferase"/>
    <property type="match status" value="1"/>
</dbReference>
<feature type="domain" description="MTTase N-terminal" evidence="8">
    <location>
        <begin position="1"/>
        <end position="112"/>
    </location>
</feature>
<dbReference type="Proteomes" id="UP000824110">
    <property type="component" value="Unassembled WGS sequence"/>
</dbReference>
<dbReference type="GO" id="GO:0005829">
    <property type="term" value="C:cytosol"/>
    <property type="evidence" value="ECO:0007669"/>
    <property type="project" value="TreeGrafter"/>
</dbReference>
<dbReference type="NCBIfam" id="TIGR01579">
    <property type="entry name" value="MiaB-like-C"/>
    <property type="match status" value="1"/>
</dbReference>
<keyword evidence="7" id="KW-0411">Iron-sulfur</keyword>
<evidence type="ECO:0000313" key="11">
    <source>
        <dbReference type="Proteomes" id="UP000824110"/>
    </source>
</evidence>
<accession>A0A9D1MJK6</accession>
<comment type="cofactor">
    <cofactor evidence="1">
        <name>[4Fe-4S] cluster</name>
        <dbReference type="ChEBI" id="CHEBI:49883"/>
    </cofactor>
</comment>
<dbReference type="Gene3D" id="3.80.30.20">
    <property type="entry name" value="tm_1862 like domain"/>
    <property type="match status" value="1"/>
</dbReference>
<keyword evidence="6" id="KW-0408">Iron</keyword>
<dbReference type="PROSITE" id="PS51449">
    <property type="entry name" value="MTTASE_N"/>
    <property type="match status" value="1"/>
</dbReference>
<dbReference type="SUPFAM" id="SSF102114">
    <property type="entry name" value="Radical SAM enzymes"/>
    <property type="match status" value="1"/>
</dbReference>
<reference evidence="10" key="1">
    <citation type="submission" date="2020-10" db="EMBL/GenBank/DDBJ databases">
        <authorList>
            <person name="Gilroy R."/>
        </authorList>
    </citation>
    <scope>NUCLEOTIDE SEQUENCE</scope>
    <source>
        <strain evidence="10">CHK195-12923</strain>
    </source>
</reference>
<proteinExistence type="predicted"/>
<dbReference type="InterPro" id="IPR007197">
    <property type="entry name" value="rSAM"/>
</dbReference>
<dbReference type="InterPro" id="IPR006467">
    <property type="entry name" value="MiaB-like_bact"/>
</dbReference>
<comment type="caution">
    <text evidence="10">The sequence shown here is derived from an EMBL/GenBank/DDBJ whole genome shotgun (WGS) entry which is preliminary data.</text>
</comment>
<dbReference type="InterPro" id="IPR058240">
    <property type="entry name" value="rSAM_sf"/>
</dbReference>
<evidence type="ECO:0000256" key="7">
    <source>
        <dbReference type="ARBA" id="ARBA00023014"/>
    </source>
</evidence>
<evidence type="ECO:0000256" key="3">
    <source>
        <dbReference type="ARBA" id="ARBA00022679"/>
    </source>
</evidence>
<dbReference type="PROSITE" id="PS01278">
    <property type="entry name" value="MTTASE_RADICAL"/>
    <property type="match status" value="1"/>
</dbReference>
<evidence type="ECO:0000256" key="1">
    <source>
        <dbReference type="ARBA" id="ARBA00001966"/>
    </source>
</evidence>
<dbReference type="Pfam" id="PF04055">
    <property type="entry name" value="Radical_SAM"/>
    <property type="match status" value="1"/>
</dbReference>
<evidence type="ECO:0000259" key="9">
    <source>
        <dbReference type="PROSITE" id="PS51918"/>
    </source>
</evidence>
<evidence type="ECO:0000256" key="6">
    <source>
        <dbReference type="ARBA" id="ARBA00023004"/>
    </source>
</evidence>
<dbReference type="SFLD" id="SFLDG01082">
    <property type="entry name" value="B12-binding_domain_containing"/>
    <property type="match status" value="1"/>
</dbReference>
<dbReference type="InterPro" id="IPR013848">
    <property type="entry name" value="Methylthiotransferase_N"/>
</dbReference>
<reference evidence="10" key="2">
    <citation type="journal article" date="2021" name="PeerJ">
        <title>Extensive microbial diversity within the chicken gut microbiome revealed by metagenomics and culture.</title>
        <authorList>
            <person name="Gilroy R."/>
            <person name="Ravi A."/>
            <person name="Getino M."/>
            <person name="Pursley I."/>
            <person name="Horton D.L."/>
            <person name="Alikhan N.F."/>
            <person name="Baker D."/>
            <person name="Gharbi K."/>
            <person name="Hall N."/>
            <person name="Watson M."/>
            <person name="Adriaenssens E.M."/>
            <person name="Foster-Nyarko E."/>
            <person name="Jarju S."/>
            <person name="Secka A."/>
            <person name="Antonio M."/>
            <person name="Oren A."/>
            <person name="Chaudhuri R.R."/>
            <person name="La Ragione R."/>
            <person name="Hildebrand F."/>
            <person name="Pallen M.J."/>
        </authorList>
    </citation>
    <scope>NUCLEOTIDE SEQUENCE</scope>
    <source>
        <strain evidence="10">CHK195-12923</strain>
    </source>
</reference>
<dbReference type="PANTHER" id="PTHR43020:SF2">
    <property type="entry name" value="MITOCHONDRIAL TRNA METHYLTHIOTRANSFERASE CDK5RAP1"/>
    <property type="match status" value="1"/>
</dbReference>
<dbReference type="GO" id="GO:0046872">
    <property type="term" value="F:metal ion binding"/>
    <property type="evidence" value="ECO:0007669"/>
    <property type="project" value="UniProtKB-KW"/>
</dbReference>
<dbReference type="AlphaFoldDB" id="A0A9D1MJK6"/>
<evidence type="ECO:0000313" key="10">
    <source>
        <dbReference type="EMBL" id="HIU61436.1"/>
    </source>
</evidence>
<feature type="domain" description="Radical SAM core" evidence="9">
    <location>
        <begin position="131"/>
        <end position="352"/>
    </location>
</feature>
<organism evidence="10 11">
    <name type="scientific">Candidatus Coproplasma excrementigallinarum</name>
    <dbReference type="NCBI Taxonomy" id="2840747"/>
    <lineage>
        <taxon>Bacteria</taxon>
        <taxon>Bacillati</taxon>
        <taxon>Bacillota</taxon>
        <taxon>Clostridia</taxon>
        <taxon>Eubacteriales</taxon>
        <taxon>Candidatus Coproplasma</taxon>
    </lineage>
</organism>
<dbReference type="GO" id="GO:0051539">
    <property type="term" value="F:4 iron, 4 sulfur cluster binding"/>
    <property type="evidence" value="ECO:0007669"/>
    <property type="project" value="UniProtKB-KW"/>
</dbReference>
<evidence type="ECO:0000259" key="8">
    <source>
        <dbReference type="PROSITE" id="PS51449"/>
    </source>
</evidence>
<dbReference type="EMBL" id="DVNE01000021">
    <property type="protein sequence ID" value="HIU61436.1"/>
    <property type="molecule type" value="Genomic_DNA"/>
</dbReference>
<dbReference type="SFLD" id="SFLDG01061">
    <property type="entry name" value="methylthiotransferase"/>
    <property type="match status" value="1"/>
</dbReference>
<dbReference type="InterPro" id="IPR038135">
    <property type="entry name" value="Methylthiotransferase_N_sf"/>
</dbReference>
<dbReference type="SMART" id="SM00729">
    <property type="entry name" value="Elp3"/>
    <property type="match status" value="1"/>
</dbReference>
<dbReference type="InterPro" id="IPR020612">
    <property type="entry name" value="Methylthiotransferase_CS"/>
</dbReference>
<protein>
    <submittedName>
        <fullName evidence="10">tRNA (N(6)-L-threonylcarbamoyladenosine(37)-C(2))-methylthiotransferase MtaB</fullName>
    </submittedName>
</protein>
<dbReference type="InterPro" id="IPR005839">
    <property type="entry name" value="Methylthiotransferase"/>
</dbReference>
<gene>
    <name evidence="10" type="primary">mtaB</name>
    <name evidence="10" type="ORF">IAB69_02170</name>
</gene>
<dbReference type="GO" id="GO:0035597">
    <property type="term" value="F:tRNA-2-methylthio-N(6)-dimethylallyladenosine(37) synthase activity"/>
    <property type="evidence" value="ECO:0007669"/>
    <property type="project" value="TreeGrafter"/>
</dbReference>
<evidence type="ECO:0000256" key="2">
    <source>
        <dbReference type="ARBA" id="ARBA00022485"/>
    </source>
</evidence>
<name>A0A9D1MJK6_9FIRM</name>
<dbReference type="InterPro" id="IPR006638">
    <property type="entry name" value="Elp3/MiaA/NifB-like_rSAM"/>
</dbReference>
<keyword evidence="3" id="KW-0808">Transferase</keyword>
<keyword evidence="5" id="KW-0479">Metal-binding</keyword>
<dbReference type="Pfam" id="PF00919">
    <property type="entry name" value="UPF0004"/>
    <property type="match status" value="1"/>
</dbReference>
<dbReference type="CDD" id="cd01335">
    <property type="entry name" value="Radical_SAM"/>
    <property type="match status" value="1"/>
</dbReference>
<evidence type="ECO:0000256" key="4">
    <source>
        <dbReference type="ARBA" id="ARBA00022691"/>
    </source>
</evidence>
<dbReference type="InterPro" id="IPR023404">
    <property type="entry name" value="rSAM_horseshoe"/>
</dbReference>
<dbReference type="PANTHER" id="PTHR43020">
    <property type="entry name" value="CDK5 REGULATORY SUBUNIT-ASSOCIATED PROTEIN 1"/>
    <property type="match status" value="1"/>
</dbReference>
<evidence type="ECO:0000256" key="5">
    <source>
        <dbReference type="ARBA" id="ARBA00022723"/>
    </source>
</evidence>
<dbReference type="SFLD" id="SFLDS00029">
    <property type="entry name" value="Radical_SAM"/>
    <property type="match status" value="1"/>
</dbReference>
<sequence length="413" mass="45577">MKVCVFTLGCKVNEVESASIMAELKSLGADVTERLSPADIYVLNTCAVTREAEKKSRQLVARARKFNPAAEIYVCGCASQKDEKSFIERGVTYVGGAQAKNRLVAVLASRLGGTYACVNNEQGYEELPSPLHPRTRAFIKIEDGCNNFCSYCVIPYLRGRVRSRAVEEVVREVENCGCPEAVLTGINISAYNYGDKTLAELISSLCSVENRIRLGSVECGVVDGKFLEACRSLKDFAPQFHLSLQSGSNAVLKKMNRHYTREEYLEKCKLIYRFFPDAAITTDIIAGFPGESEEDFAYSLSIIDEAGFARVHAFAFSPREGTVAFRMKDTPSEVKEERLHRLLAAGEAAAQRFVQRNLGTVQKVIFEDMEGDFTAGYTGSYIKVYCRGDLRGKVANVKLCSPYFGGAVGEICD</sequence>
<keyword evidence="2" id="KW-0004">4Fe-4S</keyword>
<keyword evidence="4" id="KW-0949">S-adenosyl-L-methionine</keyword>
<dbReference type="PROSITE" id="PS51918">
    <property type="entry name" value="RADICAL_SAM"/>
    <property type="match status" value="1"/>
</dbReference>
<dbReference type="Gene3D" id="3.40.50.12160">
    <property type="entry name" value="Methylthiotransferase, N-terminal domain"/>
    <property type="match status" value="1"/>
</dbReference>